<dbReference type="EMBL" id="NIGF01000001">
    <property type="protein sequence ID" value="PQV65525.1"/>
    <property type="molecule type" value="Genomic_DNA"/>
</dbReference>
<dbReference type="InterPro" id="IPR025641">
    <property type="entry name" value="DUF4340"/>
</dbReference>
<accession>A0A2S8SXJ6</accession>
<dbReference type="AlphaFoldDB" id="A0A2S8SXJ6"/>
<dbReference type="Proteomes" id="UP000237684">
    <property type="component" value="Unassembled WGS sequence"/>
</dbReference>
<sequence length="475" mass="51541">MKSLRSTLILLLAALCGGAYLWLAERGPAPRQGAFVLLRATKNEVKSVEFSPSNLKLRREGDSWHIVDEKGKLNAPADPDSTQNLLDALQLVQSDAPVKNPEKLSAYGLEKPRSQIKVDGQTLDFGASPGFDARRVYARTQAGIALVDSQFLNWPQKSFESWRDKIILRFNAEQVVQIVLQTPQTSAVFTKNEENWNIEKPLRARADAATITSALAALQAARTTQWLDENGKNLEKWGLETPRATLSLRGENLGAQLEIGAPQKGGYAARTSASPAIFLLQGSVYALLSRPLKAWRDPRIAVLDANLISRIEVAARGAKRTLLRNGENWRLGGGKNDAEIRGAALDLTEFLGALRAADFVPSTTAQSTKSQSTTAQSTKNEATNHTTTSDARFGLDSPILTLQAETENGETAALVRFGRAQGQLYAQNLGSDSSQAAASTIFVLQTDALTPIESALNKILPQPVGSKPRHSSSHR</sequence>
<feature type="domain" description="DUF4340" evidence="2">
    <location>
        <begin position="196"/>
        <end position="365"/>
    </location>
</feature>
<dbReference type="OrthoDB" id="9768524at2"/>
<protein>
    <recommendedName>
        <fullName evidence="2">DUF4340 domain-containing protein</fullName>
    </recommendedName>
</protein>
<dbReference type="RefSeq" id="WP_105482253.1">
    <property type="nucleotide sequence ID" value="NZ_NIGF01000001.1"/>
</dbReference>
<feature type="region of interest" description="Disordered" evidence="1">
    <location>
        <begin position="362"/>
        <end position="392"/>
    </location>
</feature>
<feature type="compositionally biased region" description="Polar residues" evidence="1">
    <location>
        <begin position="380"/>
        <end position="390"/>
    </location>
</feature>
<evidence type="ECO:0000313" key="4">
    <source>
        <dbReference type="Proteomes" id="UP000237684"/>
    </source>
</evidence>
<comment type="caution">
    <text evidence="3">The sequence shown here is derived from an EMBL/GenBank/DDBJ whole genome shotgun (WGS) entry which is preliminary data.</text>
</comment>
<proteinExistence type="predicted"/>
<dbReference type="Pfam" id="PF14238">
    <property type="entry name" value="DUF4340"/>
    <property type="match status" value="1"/>
</dbReference>
<name>A0A2S8SXJ6_9BACT</name>
<evidence type="ECO:0000259" key="2">
    <source>
        <dbReference type="Pfam" id="PF14238"/>
    </source>
</evidence>
<gene>
    <name evidence="3" type="ORF">B1R32_101267</name>
</gene>
<organism evidence="3 4">
    <name type="scientific">Abditibacterium utsteinense</name>
    <dbReference type="NCBI Taxonomy" id="1960156"/>
    <lineage>
        <taxon>Bacteria</taxon>
        <taxon>Pseudomonadati</taxon>
        <taxon>Abditibacteriota</taxon>
        <taxon>Abditibacteriia</taxon>
        <taxon>Abditibacteriales</taxon>
        <taxon>Abditibacteriaceae</taxon>
        <taxon>Abditibacterium</taxon>
    </lineage>
</organism>
<evidence type="ECO:0000313" key="3">
    <source>
        <dbReference type="EMBL" id="PQV65525.1"/>
    </source>
</evidence>
<dbReference type="InParanoid" id="A0A2S8SXJ6"/>
<evidence type="ECO:0000256" key="1">
    <source>
        <dbReference type="SAM" id="MobiDB-lite"/>
    </source>
</evidence>
<keyword evidence="4" id="KW-1185">Reference proteome</keyword>
<reference evidence="3 4" key="1">
    <citation type="journal article" date="2018" name="Syst. Appl. Microbiol.">
        <title>Abditibacterium utsteinense sp. nov., the first cultivated member of candidate phylum FBP, isolated from ice-free Antarctic soil samples.</title>
        <authorList>
            <person name="Tahon G."/>
            <person name="Tytgat B."/>
            <person name="Lebbe L."/>
            <person name="Carlier A."/>
            <person name="Willems A."/>
        </authorList>
    </citation>
    <scope>NUCLEOTIDE SEQUENCE [LARGE SCALE GENOMIC DNA]</scope>
    <source>
        <strain evidence="3 4">LMG 29911</strain>
    </source>
</reference>
<feature type="compositionally biased region" description="Low complexity" evidence="1">
    <location>
        <begin position="362"/>
        <end position="379"/>
    </location>
</feature>